<dbReference type="InterPro" id="IPR006619">
    <property type="entry name" value="PGRP_domain_met/bac"/>
</dbReference>
<dbReference type="CDD" id="cd06583">
    <property type="entry name" value="PGRP"/>
    <property type="match status" value="1"/>
</dbReference>
<feature type="compositionally biased region" description="Pro residues" evidence="2">
    <location>
        <begin position="265"/>
        <end position="285"/>
    </location>
</feature>
<gene>
    <name evidence="4" type="ORF">SAMN05216267_104939</name>
</gene>
<comment type="similarity">
    <text evidence="1">Belongs to the N-acetylmuramoyl-L-alanine amidase 2 family.</text>
</comment>
<protein>
    <submittedName>
        <fullName evidence="4">N-acetylmuramoyl-L-alanine amidase</fullName>
    </submittedName>
</protein>
<feature type="domain" description="Peptidoglycan recognition protein family" evidence="3">
    <location>
        <begin position="62"/>
        <end position="210"/>
    </location>
</feature>
<dbReference type="InterPro" id="IPR036505">
    <property type="entry name" value="Amidase/PGRP_sf"/>
</dbReference>
<keyword evidence="5" id="KW-1185">Reference proteome</keyword>
<feature type="region of interest" description="Disordered" evidence="2">
    <location>
        <begin position="260"/>
        <end position="285"/>
    </location>
</feature>
<dbReference type="SMART" id="SM00701">
    <property type="entry name" value="PGRP"/>
    <property type="match status" value="1"/>
</dbReference>
<dbReference type="InterPro" id="IPR002502">
    <property type="entry name" value="Amidase_domain"/>
</dbReference>
<dbReference type="SUPFAM" id="SSF55846">
    <property type="entry name" value="N-acetylmuramoyl-L-alanine amidase-like"/>
    <property type="match status" value="1"/>
</dbReference>
<accession>A0A1H8T868</accession>
<organism evidence="4 5">
    <name type="scientific">Actinacidiphila rubida</name>
    <dbReference type="NCBI Taxonomy" id="310780"/>
    <lineage>
        <taxon>Bacteria</taxon>
        <taxon>Bacillati</taxon>
        <taxon>Actinomycetota</taxon>
        <taxon>Actinomycetes</taxon>
        <taxon>Kitasatosporales</taxon>
        <taxon>Streptomycetaceae</taxon>
        <taxon>Actinacidiphila</taxon>
    </lineage>
</organism>
<name>A0A1H8T868_9ACTN</name>
<proteinExistence type="inferred from homology"/>
<dbReference type="AlphaFoldDB" id="A0A1H8T868"/>
<sequence length="285" mass="30994">MAAVRVCGGRTARSLERMRPHRARLAAGALSLAFLVTCSAPERHPRATRQYRAVLHPAVLRPVIVSRAVWRADEGAVREKPVYDSGVRAVFIHHTDNPNDYDCKRDVPAMLRAMEQEHIAQGWDDIGYNFVVDRCGGIYEGRAGGVDRAVQGAHTEGFNIGTVGIAALGHFDAGQPLPQPMLQSIAEIAAWKLAPDVDAAGKVRLVSSNDLSRFRRGTAVKVNAISGHRDVFQTDCPGAALYAALPWIRRTAEELRRSATWAGNRPPPVPVRTPHPAPPAPAPPR</sequence>
<evidence type="ECO:0000259" key="3">
    <source>
        <dbReference type="SMART" id="SM00701"/>
    </source>
</evidence>
<dbReference type="InterPro" id="IPR015510">
    <property type="entry name" value="PGRP"/>
</dbReference>
<dbReference type="Proteomes" id="UP000181951">
    <property type="component" value="Unassembled WGS sequence"/>
</dbReference>
<dbReference type="EMBL" id="FODD01000049">
    <property type="protein sequence ID" value="SEO87389.1"/>
    <property type="molecule type" value="Genomic_DNA"/>
</dbReference>
<reference evidence="4 5" key="1">
    <citation type="submission" date="2016-10" db="EMBL/GenBank/DDBJ databases">
        <authorList>
            <person name="de Groot N.N."/>
        </authorList>
    </citation>
    <scope>NUCLEOTIDE SEQUENCE [LARGE SCALE GENOMIC DNA]</scope>
    <source>
        <strain evidence="4 5">CGMCC 4.2026</strain>
    </source>
</reference>
<dbReference type="GO" id="GO:0008270">
    <property type="term" value="F:zinc ion binding"/>
    <property type="evidence" value="ECO:0007669"/>
    <property type="project" value="InterPro"/>
</dbReference>
<dbReference type="Gene3D" id="3.40.80.10">
    <property type="entry name" value="Peptidoglycan recognition protein-like"/>
    <property type="match status" value="1"/>
</dbReference>
<dbReference type="PANTHER" id="PTHR11022:SF41">
    <property type="entry name" value="PEPTIDOGLYCAN-RECOGNITION PROTEIN LC-RELATED"/>
    <property type="match status" value="1"/>
</dbReference>
<evidence type="ECO:0000313" key="5">
    <source>
        <dbReference type="Proteomes" id="UP000181951"/>
    </source>
</evidence>
<evidence type="ECO:0000313" key="4">
    <source>
        <dbReference type="EMBL" id="SEO87389.1"/>
    </source>
</evidence>
<dbReference type="STRING" id="310780.SAMN05216267_104939"/>
<evidence type="ECO:0000256" key="1">
    <source>
        <dbReference type="ARBA" id="ARBA00007553"/>
    </source>
</evidence>
<dbReference type="Pfam" id="PF01510">
    <property type="entry name" value="Amidase_2"/>
    <property type="match status" value="1"/>
</dbReference>
<dbReference type="GO" id="GO:0008745">
    <property type="term" value="F:N-acetylmuramoyl-L-alanine amidase activity"/>
    <property type="evidence" value="ECO:0007669"/>
    <property type="project" value="InterPro"/>
</dbReference>
<evidence type="ECO:0000256" key="2">
    <source>
        <dbReference type="SAM" id="MobiDB-lite"/>
    </source>
</evidence>
<dbReference type="GO" id="GO:0009253">
    <property type="term" value="P:peptidoglycan catabolic process"/>
    <property type="evidence" value="ECO:0007669"/>
    <property type="project" value="InterPro"/>
</dbReference>
<dbReference type="PANTHER" id="PTHR11022">
    <property type="entry name" value="PEPTIDOGLYCAN RECOGNITION PROTEIN"/>
    <property type="match status" value="1"/>
</dbReference>